<dbReference type="EMBL" id="AKKV01000037">
    <property type="protein sequence ID" value="EIT84212.1"/>
    <property type="molecule type" value="Genomic_DNA"/>
</dbReference>
<dbReference type="RefSeq" id="WP_007203363.1">
    <property type="nucleotide sequence ID" value="NZ_AKKV01000037.1"/>
</dbReference>
<comment type="caution">
    <text evidence="1">The sequence shown here is derived from an EMBL/GenBank/DDBJ whole genome shotgun (WGS) entry which is preliminary data.</text>
</comment>
<dbReference type="Proteomes" id="UP000004080">
    <property type="component" value="Unassembled WGS sequence"/>
</dbReference>
<dbReference type="AlphaFoldDB" id="I8AF11"/>
<organism evidence="1 2">
    <name type="scientific">Fictibacillus macauensis ZFHKF-1</name>
    <dbReference type="NCBI Taxonomy" id="1196324"/>
    <lineage>
        <taxon>Bacteria</taxon>
        <taxon>Bacillati</taxon>
        <taxon>Bacillota</taxon>
        <taxon>Bacilli</taxon>
        <taxon>Bacillales</taxon>
        <taxon>Fictibacillaceae</taxon>
        <taxon>Fictibacillus</taxon>
    </lineage>
</organism>
<keyword evidence="2" id="KW-1185">Reference proteome</keyword>
<dbReference type="PATRIC" id="fig|1196324.3.peg.3364"/>
<evidence type="ECO:0000313" key="2">
    <source>
        <dbReference type="Proteomes" id="UP000004080"/>
    </source>
</evidence>
<evidence type="ECO:0008006" key="3">
    <source>
        <dbReference type="Google" id="ProtNLM"/>
    </source>
</evidence>
<reference evidence="1 2" key="1">
    <citation type="journal article" date="2012" name="J. Bacteriol.">
        <title>Genome of Bacillus macauensis ZFHKF-1, a Long-Chain-Forming Bacterium.</title>
        <authorList>
            <person name="Cai L."/>
            <person name="Zhang T."/>
        </authorList>
    </citation>
    <scope>NUCLEOTIDE SEQUENCE [LARGE SCALE GENOMIC DNA]</scope>
    <source>
        <strain evidence="1 2">ZFHKF-1</strain>
    </source>
</reference>
<name>I8AF11_9BACL</name>
<proteinExistence type="predicted"/>
<accession>I8AF11</accession>
<gene>
    <name evidence="1" type="ORF">A374_16453</name>
</gene>
<dbReference type="eggNOG" id="ENOG5033E72">
    <property type="taxonomic scope" value="Bacteria"/>
</dbReference>
<protein>
    <recommendedName>
        <fullName evidence="3">DUF4829 domain-containing protein</fullName>
    </recommendedName>
</protein>
<dbReference type="STRING" id="1196324.A374_16453"/>
<evidence type="ECO:0000313" key="1">
    <source>
        <dbReference type="EMBL" id="EIT84212.1"/>
    </source>
</evidence>
<sequence>MRYIVCVLFSLLLCLYPLRTEAIDERESCESQISSFVTGLRAETAKQAVELWILGVKNRSGAVQYAELSPLLQKQTRKAFADGHWTTGQSSPWVDHFQLKNVSKISKNKYRYTVVYDLITSYENFGSRTKTITVEKNPAVDETNWFITKITTRNAPYEAFTPAETILHE</sequence>